<evidence type="ECO:0000313" key="2">
    <source>
        <dbReference type="Proteomes" id="UP001465717"/>
    </source>
</evidence>
<reference evidence="1 2" key="1">
    <citation type="submission" date="2024-04" db="EMBL/GenBank/DDBJ databases">
        <title>Human intestinal bacterial collection.</title>
        <authorList>
            <person name="Pauvert C."/>
            <person name="Hitch T.C.A."/>
            <person name="Clavel T."/>
        </authorList>
    </citation>
    <scope>NUCLEOTIDE SEQUENCE [LARGE SCALE GENOMIC DNA]</scope>
    <source>
        <strain evidence="1 2">CLA-AA-H174</strain>
    </source>
</reference>
<evidence type="ECO:0000313" key="1">
    <source>
        <dbReference type="EMBL" id="MEQ2508890.1"/>
    </source>
</evidence>
<dbReference type="EMBL" id="JBBNGE010000044">
    <property type="protein sequence ID" value="MEQ2508890.1"/>
    <property type="molecule type" value="Genomic_DNA"/>
</dbReference>
<comment type="caution">
    <text evidence="1">The sequence shown here is derived from an EMBL/GenBank/DDBJ whole genome shotgun (WGS) entry which is preliminary data.</text>
</comment>
<sequence length="102" mass="10959">MKFINLTPHTITLNDGSSFPTEGNARVADTYTRFNGCGICKVKHGEIEGLPEPKDNVTYIVSAMVLAAAKENGRTDVVAPATGHPECKRENGFITSVPGFVH</sequence>
<protein>
    <submittedName>
        <fullName evidence="1">Uncharacterized protein</fullName>
    </submittedName>
</protein>
<proteinExistence type="predicted"/>
<accession>A0ABV1G0I9</accession>
<dbReference type="Proteomes" id="UP001465717">
    <property type="component" value="Unassembled WGS sequence"/>
</dbReference>
<gene>
    <name evidence="1" type="ORF">AAAT87_11475</name>
</gene>
<dbReference type="RefSeq" id="WP_349226487.1">
    <property type="nucleotide sequence ID" value="NZ_JBBNFG020000028.1"/>
</dbReference>
<organism evidence="1 2">
    <name type="scientific">Segatella sinensis</name>
    <dbReference type="NCBI Taxonomy" id="3085167"/>
    <lineage>
        <taxon>Bacteria</taxon>
        <taxon>Pseudomonadati</taxon>
        <taxon>Bacteroidota</taxon>
        <taxon>Bacteroidia</taxon>
        <taxon>Bacteroidales</taxon>
        <taxon>Prevotellaceae</taxon>
        <taxon>Segatella</taxon>
    </lineage>
</organism>
<name>A0ABV1G0I9_9BACT</name>
<keyword evidence="2" id="KW-1185">Reference proteome</keyword>